<dbReference type="AlphaFoldDB" id="A0A1G4INJ0"/>
<dbReference type="PANTHER" id="PTHR10953">
    <property type="entry name" value="UBIQUITIN-ACTIVATING ENZYME E1"/>
    <property type="match status" value="1"/>
</dbReference>
<dbReference type="Proteomes" id="UP000191144">
    <property type="component" value="Chromosome A"/>
</dbReference>
<dbReference type="GO" id="GO:0005737">
    <property type="term" value="C:cytoplasm"/>
    <property type="evidence" value="ECO:0007669"/>
    <property type="project" value="TreeGrafter"/>
</dbReference>
<reference evidence="2" key="1">
    <citation type="submission" date="2016-03" db="EMBL/GenBank/DDBJ databases">
        <authorList>
            <person name="Devillers Hugo."/>
        </authorList>
    </citation>
    <scope>NUCLEOTIDE SEQUENCE [LARGE SCALE GENOMIC DNA]</scope>
</reference>
<dbReference type="GO" id="GO:0019781">
    <property type="term" value="F:NEDD8 activating enzyme activity"/>
    <property type="evidence" value="ECO:0007669"/>
    <property type="project" value="TreeGrafter"/>
</dbReference>
<dbReference type="SUPFAM" id="SSF69572">
    <property type="entry name" value="Activating enzymes of the ubiquitin-like proteins"/>
    <property type="match status" value="1"/>
</dbReference>
<gene>
    <name evidence="1" type="ORF">LAME_0A03686G</name>
</gene>
<dbReference type="Gene3D" id="3.40.50.720">
    <property type="entry name" value="NAD(P)-binding Rossmann-like Domain"/>
    <property type="match status" value="2"/>
</dbReference>
<organism evidence="1 2">
    <name type="scientific">Lachancea meyersii CBS 8951</name>
    <dbReference type="NCBI Taxonomy" id="1266667"/>
    <lineage>
        <taxon>Eukaryota</taxon>
        <taxon>Fungi</taxon>
        <taxon>Dikarya</taxon>
        <taxon>Ascomycota</taxon>
        <taxon>Saccharomycotina</taxon>
        <taxon>Saccharomycetes</taxon>
        <taxon>Saccharomycetales</taxon>
        <taxon>Saccharomycetaceae</taxon>
        <taxon>Lachancea</taxon>
    </lineage>
</organism>
<name>A0A1G4INJ0_9SACH</name>
<dbReference type="OrthoDB" id="1708823at2759"/>
<accession>A0A1G4INJ0</accession>
<dbReference type="InterPro" id="IPR045886">
    <property type="entry name" value="ThiF/MoeB/HesA"/>
</dbReference>
<evidence type="ECO:0000313" key="2">
    <source>
        <dbReference type="Proteomes" id="UP000191144"/>
    </source>
</evidence>
<proteinExistence type="predicted"/>
<evidence type="ECO:0000313" key="1">
    <source>
        <dbReference type="EMBL" id="SCU78205.1"/>
    </source>
</evidence>
<keyword evidence="2" id="KW-1185">Reference proteome</keyword>
<dbReference type="GO" id="GO:0045116">
    <property type="term" value="P:protein neddylation"/>
    <property type="evidence" value="ECO:0007669"/>
    <property type="project" value="TreeGrafter"/>
</dbReference>
<dbReference type="EMBL" id="LT598483">
    <property type="protein sequence ID" value="SCU78205.1"/>
    <property type="molecule type" value="Genomic_DNA"/>
</dbReference>
<dbReference type="PANTHER" id="PTHR10953:SF29">
    <property type="entry name" value="NEDD8-ACTIVATING ENZYME E1 REGULATORY SUBUNIT"/>
    <property type="match status" value="1"/>
</dbReference>
<sequence length="432" mass="49316">MEKFDRQLRIWGNHGQHFLETSNVCVVGSSALACEILKNLALPGVKCFTMILSEADEPQLDEFWDMSAWNVTKVSWDAVQMSSYSFWEKFALVIDTTGHNGYLKTLKEIRKPPVLLCQMLKNNGFVSFLSPEPHFVVESHQKHRVPDLRLTESRDDLSRFYTKLLENAPDLADYPFAAILYQARENVERKYPFHSISREELKRQIIYLQENTSQGFQSPSFSEALRFVHLALPGFEPLPENVKQCLLLSDKSCETPFNRGAQTLLRALDSFLKTPHSRGQLPISGVVPDMETSSELYTALRGAYSAAAERDVKIFYDLVCRSDPQIRLEEIRLFCKNCRYIKAVEPVQDLSKLEAYLNEGDGVSISIFKSIFDSCSTKRMSPNEVRRYYPCISFMAGIAAQEAIKIITHQFVPLENTLLYEGDSGEVKTFKV</sequence>
<protein>
    <submittedName>
        <fullName evidence="1">LAME_0A03686g1_1</fullName>
    </submittedName>
</protein>
<dbReference type="PROSITE" id="PS51257">
    <property type="entry name" value="PROKAR_LIPOPROTEIN"/>
    <property type="match status" value="1"/>
</dbReference>
<dbReference type="InterPro" id="IPR035985">
    <property type="entry name" value="Ubiquitin-activating_enz"/>
</dbReference>